<dbReference type="InterPro" id="IPR002758">
    <property type="entry name" value="Cation_antiport_E"/>
</dbReference>
<evidence type="ECO:0000256" key="6">
    <source>
        <dbReference type="ARBA" id="ARBA00022989"/>
    </source>
</evidence>
<comment type="similarity">
    <text evidence="2">Belongs to the CPA3 antiporters (TC 2.A.63) subunit E family.</text>
</comment>
<feature type="transmembrane region" description="Helical" evidence="8">
    <location>
        <begin position="12"/>
        <end position="37"/>
    </location>
</feature>
<evidence type="ECO:0000313" key="10">
    <source>
        <dbReference type="Proteomes" id="UP000215224"/>
    </source>
</evidence>
<keyword evidence="10" id="KW-1185">Reference proteome</keyword>
<dbReference type="Pfam" id="PF01899">
    <property type="entry name" value="MNHE"/>
    <property type="match status" value="1"/>
</dbReference>
<dbReference type="Proteomes" id="UP000215224">
    <property type="component" value="Chromosome"/>
</dbReference>
<reference evidence="9 10" key="1">
    <citation type="submission" date="2016-12" db="EMBL/GenBank/DDBJ databases">
        <title>The whole genome sequencing and assembly of Bacillus cohnii DSM 6307T strain.</title>
        <authorList>
            <person name="Lee Y.-J."/>
            <person name="Yi H."/>
            <person name="Bahn Y.-S."/>
            <person name="Kim J.F."/>
            <person name="Lee D.-W."/>
        </authorList>
    </citation>
    <scope>NUCLEOTIDE SEQUENCE [LARGE SCALE GENOMIC DNA]</scope>
    <source>
        <strain evidence="9 10">DSM 6307</strain>
    </source>
</reference>
<evidence type="ECO:0000256" key="2">
    <source>
        <dbReference type="ARBA" id="ARBA00006228"/>
    </source>
</evidence>
<keyword evidence="5 8" id="KW-0812">Transmembrane</keyword>
<dbReference type="PIRSF" id="PIRSF019239">
    <property type="entry name" value="MrpE"/>
    <property type="match status" value="1"/>
</dbReference>
<feature type="transmembrane region" description="Helical" evidence="8">
    <location>
        <begin position="49"/>
        <end position="76"/>
    </location>
</feature>
<dbReference type="STRING" id="1314751.GCA_001591425_04646"/>
<dbReference type="EMBL" id="CP018866">
    <property type="protein sequence ID" value="AST92576.1"/>
    <property type="molecule type" value="Genomic_DNA"/>
</dbReference>
<protein>
    <submittedName>
        <fullName evidence="9">Na+/H+ antiporter subunit E</fullName>
    </submittedName>
</protein>
<dbReference type="GO" id="GO:0005886">
    <property type="term" value="C:plasma membrane"/>
    <property type="evidence" value="ECO:0007669"/>
    <property type="project" value="UniProtKB-SubCell"/>
</dbReference>
<organism evidence="9 10">
    <name type="scientific">Sutcliffiella cohnii</name>
    <dbReference type="NCBI Taxonomy" id="33932"/>
    <lineage>
        <taxon>Bacteria</taxon>
        <taxon>Bacillati</taxon>
        <taxon>Bacillota</taxon>
        <taxon>Bacilli</taxon>
        <taxon>Bacillales</taxon>
        <taxon>Bacillaceae</taxon>
        <taxon>Sutcliffiella</taxon>
    </lineage>
</organism>
<keyword evidence="4" id="KW-1003">Cell membrane</keyword>
<comment type="subcellular location">
    <subcellularLocation>
        <location evidence="1">Cell membrane</location>
        <topology evidence="1">Multi-pass membrane protein</topology>
    </subcellularLocation>
</comment>
<proteinExistence type="inferred from homology"/>
<dbReference type="GO" id="GO:0008324">
    <property type="term" value="F:monoatomic cation transmembrane transporter activity"/>
    <property type="evidence" value="ECO:0007669"/>
    <property type="project" value="InterPro"/>
</dbReference>
<keyword evidence="3" id="KW-0050">Antiport</keyword>
<gene>
    <name evidence="9" type="ORF">BC6307_15385</name>
</gene>
<dbReference type="PANTHER" id="PTHR34584:SF1">
    <property type="entry name" value="NA(+)_H(+) ANTIPORTER SUBUNIT E1"/>
    <property type="match status" value="1"/>
</dbReference>
<evidence type="ECO:0000256" key="5">
    <source>
        <dbReference type="ARBA" id="ARBA00022692"/>
    </source>
</evidence>
<dbReference type="GO" id="GO:0015297">
    <property type="term" value="F:antiporter activity"/>
    <property type="evidence" value="ECO:0007669"/>
    <property type="project" value="UniProtKB-KW"/>
</dbReference>
<sequence>MPFQIFINILIAILWMFLQNSWDTITFISGYIVGIVILYSLRRFVSDTFYLYTLFAAIKLLFVFVLELWTSSILVVKQILKPKMDITPGIFTLETDLEGELELTLLALLISLTPGSVVMEIAPDSNRMYVHAMDIPESKESVLRAQVKFEKLIKEVTR</sequence>
<keyword evidence="7 8" id="KW-0472">Membrane</keyword>
<evidence type="ECO:0000256" key="7">
    <source>
        <dbReference type="ARBA" id="ARBA00023136"/>
    </source>
</evidence>
<dbReference type="PANTHER" id="PTHR34584">
    <property type="entry name" value="NA(+)/H(+) ANTIPORTER SUBUNIT E1"/>
    <property type="match status" value="1"/>
</dbReference>
<name>A0A223KSZ3_9BACI</name>
<accession>A0A223KSZ3</accession>
<dbReference type="AlphaFoldDB" id="A0A223KSZ3"/>
<evidence type="ECO:0000256" key="3">
    <source>
        <dbReference type="ARBA" id="ARBA00022449"/>
    </source>
</evidence>
<evidence type="ECO:0000256" key="8">
    <source>
        <dbReference type="SAM" id="Phobius"/>
    </source>
</evidence>
<keyword evidence="3" id="KW-0813">Transport</keyword>
<evidence type="ECO:0000256" key="1">
    <source>
        <dbReference type="ARBA" id="ARBA00004651"/>
    </source>
</evidence>
<dbReference type="NCBIfam" id="NF006517">
    <property type="entry name" value="PRK08965.1-1"/>
    <property type="match status" value="1"/>
</dbReference>
<evidence type="ECO:0000256" key="4">
    <source>
        <dbReference type="ARBA" id="ARBA00022475"/>
    </source>
</evidence>
<dbReference type="RefSeq" id="WP_066421075.1">
    <property type="nucleotide sequence ID" value="NZ_CP018866.1"/>
</dbReference>
<keyword evidence="6 8" id="KW-1133">Transmembrane helix</keyword>
<evidence type="ECO:0000313" key="9">
    <source>
        <dbReference type="EMBL" id="AST92576.1"/>
    </source>
</evidence>
<dbReference type="KEGG" id="bcoh:BC6307_15385"/>